<keyword evidence="1" id="KW-1133">Transmembrane helix</keyword>
<reference evidence="2" key="1">
    <citation type="journal article" date="2021" name="Proc. Natl. Acad. Sci. U.S.A.">
        <title>A Catalog of Tens of Thousands of Viruses from Human Metagenomes Reveals Hidden Associations with Chronic Diseases.</title>
        <authorList>
            <person name="Tisza M.J."/>
            <person name="Buck C.B."/>
        </authorList>
    </citation>
    <scope>NUCLEOTIDE SEQUENCE</scope>
    <source>
        <strain evidence="2">CtKS020</strain>
    </source>
</reference>
<evidence type="ECO:0000256" key="1">
    <source>
        <dbReference type="SAM" id="Phobius"/>
    </source>
</evidence>
<protein>
    <submittedName>
        <fullName evidence="2">Uncharacterized protein</fullName>
    </submittedName>
</protein>
<organism evidence="2">
    <name type="scientific">Podoviridae sp. ctKS020</name>
    <dbReference type="NCBI Taxonomy" id="2826552"/>
    <lineage>
        <taxon>Viruses</taxon>
        <taxon>Duplodnaviria</taxon>
        <taxon>Heunggongvirae</taxon>
        <taxon>Uroviricota</taxon>
        <taxon>Caudoviricetes</taxon>
    </lineage>
</organism>
<proteinExistence type="predicted"/>
<sequence>MTITIDSVITAGKVITALGAIFGLVFGAYKWYLKQSTLKGDIAQLKEENTLLVFALSACLDGLLQLGANHSVPIAKDKLDKYINQRAHK</sequence>
<dbReference type="EMBL" id="BK015730">
    <property type="protein sequence ID" value="DAE22254.1"/>
    <property type="molecule type" value="Genomic_DNA"/>
</dbReference>
<feature type="transmembrane region" description="Helical" evidence="1">
    <location>
        <begin position="14"/>
        <end position="32"/>
    </location>
</feature>
<accession>A0A8S5QSS3</accession>
<name>A0A8S5QSS3_9CAUD</name>
<keyword evidence="1" id="KW-0812">Transmembrane</keyword>
<evidence type="ECO:0000313" key="2">
    <source>
        <dbReference type="EMBL" id="DAE22254.1"/>
    </source>
</evidence>
<keyword evidence="1" id="KW-0472">Membrane</keyword>